<keyword evidence="3" id="KW-1185">Reference proteome</keyword>
<dbReference type="GO" id="GO:0050660">
    <property type="term" value="F:flavin adenine dinucleotide binding"/>
    <property type="evidence" value="ECO:0007669"/>
    <property type="project" value="InterPro"/>
</dbReference>
<dbReference type="InParanoid" id="A0A0C3H548"/>
<evidence type="ECO:0000313" key="3">
    <source>
        <dbReference type="Proteomes" id="UP000054321"/>
    </source>
</evidence>
<dbReference type="Gene3D" id="3.30.465.10">
    <property type="match status" value="1"/>
</dbReference>
<protein>
    <recommendedName>
        <fullName evidence="1">Berberine/berberine-like domain-containing protein</fullName>
    </recommendedName>
</protein>
<proteinExistence type="predicted"/>
<dbReference type="OrthoDB" id="407275at2759"/>
<sequence>MDFEKGEEFLSRIRSLGTVLLDTVSRTSAAEYLSAVRSLVADTTFSRVQSCHIDRLSIAAIDILVESTAELPEDSTCMINLHGCHGKGAQPDNTACFGKRTQHILVEIIGTTLLETNQDVVYAWATRTHQEFKRRGVATKGGYPNLMRPEESVQDCFGISWDRLKALKAKLDSDNVFSNAVPSLV</sequence>
<dbReference type="HOGENOM" id="CLU_1245238_0_0_1"/>
<dbReference type="Proteomes" id="UP000054321">
    <property type="component" value="Unassembled WGS sequence"/>
</dbReference>
<evidence type="ECO:0000259" key="1">
    <source>
        <dbReference type="Pfam" id="PF08031"/>
    </source>
</evidence>
<accession>A0A0C3H548</accession>
<dbReference type="AlphaFoldDB" id="A0A0C3H548"/>
<feature type="domain" description="Berberine/berberine-like" evidence="1">
    <location>
        <begin position="143"/>
        <end position="180"/>
    </location>
</feature>
<organism evidence="2 3">
    <name type="scientific">Oidiodendron maius (strain Zn)</name>
    <dbReference type="NCBI Taxonomy" id="913774"/>
    <lineage>
        <taxon>Eukaryota</taxon>
        <taxon>Fungi</taxon>
        <taxon>Dikarya</taxon>
        <taxon>Ascomycota</taxon>
        <taxon>Pezizomycotina</taxon>
        <taxon>Leotiomycetes</taxon>
        <taxon>Leotiomycetes incertae sedis</taxon>
        <taxon>Myxotrichaceae</taxon>
        <taxon>Oidiodendron</taxon>
    </lineage>
</organism>
<name>A0A0C3H548_OIDMZ</name>
<evidence type="ECO:0000313" key="2">
    <source>
        <dbReference type="EMBL" id="KIN03306.1"/>
    </source>
</evidence>
<gene>
    <name evidence="2" type="ORF">OIDMADRAFT_51276</name>
</gene>
<reference evidence="2 3" key="1">
    <citation type="submission" date="2014-04" db="EMBL/GenBank/DDBJ databases">
        <authorList>
            <consortium name="DOE Joint Genome Institute"/>
            <person name="Kuo A."/>
            <person name="Martino E."/>
            <person name="Perotto S."/>
            <person name="Kohler A."/>
            <person name="Nagy L.G."/>
            <person name="Floudas D."/>
            <person name="Copeland A."/>
            <person name="Barry K.W."/>
            <person name="Cichocki N."/>
            <person name="Veneault-Fourrey C."/>
            <person name="LaButti K."/>
            <person name="Lindquist E.A."/>
            <person name="Lipzen A."/>
            <person name="Lundell T."/>
            <person name="Morin E."/>
            <person name="Murat C."/>
            <person name="Sun H."/>
            <person name="Tunlid A."/>
            <person name="Henrissat B."/>
            <person name="Grigoriev I.V."/>
            <person name="Hibbett D.S."/>
            <person name="Martin F."/>
            <person name="Nordberg H.P."/>
            <person name="Cantor M.N."/>
            <person name="Hua S.X."/>
        </authorList>
    </citation>
    <scope>NUCLEOTIDE SEQUENCE [LARGE SCALE GENOMIC DNA]</scope>
    <source>
        <strain evidence="2 3">Zn</strain>
    </source>
</reference>
<reference evidence="3" key="2">
    <citation type="submission" date="2015-01" db="EMBL/GenBank/DDBJ databases">
        <title>Evolutionary Origins and Diversification of the Mycorrhizal Mutualists.</title>
        <authorList>
            <consortium name="DOE Joint Genome Institute"/>
            <consortium name="Mycorrhizal Genomics Consortium"/>
            <person name="Kohler A."/>
            <person name="Kuo A."/>
            <person name="Nagy L.G."/>
            <person name="Floudas D."/>
            <person name="Copeland A."/>
            <person name="Barry K.W."/>
            <person name="Cichocki N."/>
            <person name="Veneault-Fourrey C."/>
            <person name="LaButti K."/>
            <person name="Lindquist E.A."/>
            <person name="Lipzen A."/>
            <person name="Lundell T."/>
            <person name="Morin E."/>
            <person name="Murat C."/>
            <person name="Riley R."/>
            <person name="Ohm R."/>
            <person name="Sun H."/>
            <person name="Tunlid A."/>
            <person name="Henrissat B."/>
            <person name="Grigoriev I.V."/>
            <person name="Hibbett D.S."/>
            <person name="Martin F."/>
        </authorList>
    </citation>
    <scope>NUCLEOTIDE SEQUENCE [LARGE SCALE GENOMIC DNA]</scope>
    <source>
        <strain evidence="3">Zn</strain>
    </source>
</reference>
<dbReference type="Pfam" id="PF08031">
    <property type="entry name" value="BBE"/>
    <property type="match status" value="1"/>
</dbReference>
<dbReference type="Gene3D" id="3.40.462.20">
    <property type="match status" value="1"/>
</dbReference>
<dbReference type="GO" id="GO:0016491">
    <property type="term" value="F:oxidoreductase activity"/>
    <property type="evidence" value="ECO:0007669"/>
    <property type="project" value="InterPro"/>
</dbReference>
<dbReference type="InterPro" id="IPR012951">
    <property type="entry name" value="BBE"/>
</dbReference>
<dbReference type="EMBL" id="KN832873">
    <property type="protein sequence ID" value="KIN03306.1"/>
    <property type="molecule type" value="Genomic_DNA"/>
</dbReference>
<dbReference type="InterPro" id="IPR016169">
    <property type="entry name" value="FAD-bd_PCMH_sub2"/>
</dbReference>